<dbReference type="Pfam" id="PF03732">
    <property type="entry name" value="Retrotrans_gag"/>
    <property type="match status" value="2"/>
</dbReference>
<organism evidence="3 4">
    <name type="scientific">Vitis vinifera</name>
    <name type="common">Grape</name>
    <dbReference type="NCBI Taxonomy" id="29760"/>
    <lineage>
        <taxon>Eukaryota</taxon>
        <taxon>Viridiplantae</taxon>
        <taxon>Streptophyta</taxon>
        <taxon>Embryophyta</taxon>
        <taxon>Tracheophyta</taxon>
        <taxon>Spermatophyta</taxon>
        <taxon>Magnoliopsida</taxon>
        <taxon>eudicotyledons</taxon>
        <taxon>Gunneridae</taxon>
        <taxon>Pentapetalae</taxon>
        <taxon>rosids</taxon>
        <taxon>Vitales</taxon>
        <taxon>Vitaceae</taxon>
        <taxon>Viteae</taxon>
        <taxon>Vitis</taxon>
    </lineage>
</organism>
<dbReference type="InterPro" id="IPR005162">
    <property type="entry name" value="Retrotrans_gag_dom"/>
</dbReference>
<sequence length="711" mass="81812">METTPEDHIVTMVIRTIPMKFRSMRDRMHPPRMSAPSCIVPPTKQLAKEYPYLTDLQAEFLKKFFPTHRTNGLKRQISNFSAKENEKFYECWERYMEAINACPHHGFDTWLLVSYFYDGMSSSMKQLLETMCGGDFMSKNPEEAMDFLSYVAEVSRGWDEPHRGEVGKMKSQPNALHAKAGMYILNEDVDMKAKFVAMTRRVEELELKKMHEVQAVAETPVQVKPCSICQSYEHLVEECPTIPVAREMFGEQANVIGQFKPNSNASYGNTYNSSWRNHPNFSWNPRAPQYQQLAQPSQSSQPSQQASSLEQAIVNLSKVVGDFVGDQKSINSQLSQRIDSVENALNKRMDGMQNDLSQKIDNLQYSISRLTNLNTVQEKGRFPSQPHQNPKVSTKWKLMTGSSRWGCNYGDACFPNRSLRQAIQRRKQRKPKRSKEENRGQQLQSSLALLEHFPKSIFLHAIYHFKAQEVKNPTLQTVYNLELKRGRYGLRKTTALGEKSRCKVENARALNTGLCGCLLLDPYQSISYHVRAIGKWFKASSDLCMPYWIRDQEGRLVRIENPQDTELDICVNIMDPPQEDQNSQQGQGGNPNAYLSMRDRMHPPRMSAPSCIIPPLEQLIIRPHIVPLLPNFHGMESENPYAHIKEFEEVCNAFREGGASIDLMRLKLFPFTLKDKAKIWLNSLRPRSIRNWVDLQAEFLKKFFPTHRTNG</sequence>
<evidence type="ECO:0000259" key="2">
    <source>
        <dbReference type="Pfam" id="PF03732"/>
    </source>
</evidence>
<dbReference type="EMBL" id="QGNW01000808">
    <property type="protein sequence ID" value="RVW61763.1"/>
    <property type="molecule type" value="Genomic_DNA"/>
</dbReference>
<feature type="compositionally biased region" description="Low complexity" evidence="1">
    <location>
        <begin position="287"/>
        <end position="308"/>
    </location>
</feature>
<feature type="domain" description="Retrotransposon gag" evidence="2">
    <location>
        <begin position="667"/>
        <end position="709"/>
    </location>
</feature>
<feature type="domain" description="Retrotransposon gag" evidence="2">
    <location>
        <begin position="54"/>
        <end position="121"/>
    </location>
</feature>
<name>A0A438FP82_VITVI</name>
<accession>A0A438FP82</accession>
<dbReference type="Proteomes" id="UP000288805">
    <property type="component" value="Unassembled WGS sequence"/>
</dbReference>
<dbReference type="PANTHER" id="PTHR33223:SF11">
    <property type="entry name" value="ELEMENT PROTEIN, PUTATIVE-RELATED"/>
    <property type="match status" value="1"/>
</dbReference>
<evidence type="ECO:0000313" key="3">
    <source>
        <dbReference type="EMBL" id="RVW61763.1"/>
    </source>
</evidence>
<reference evidence="3 4" key="1">
    <citation type="journal article" date="2018" name="PLoS Genet.">
        <title>Population sequencing reveals clonal diversity and ancestral inbreeding in the grapevine cultivar Chardonnay.</title>
        <authorList>
            <person name="Roach M.J."/>
            <person name="Johnson D.L."/>
            <person name="Bohlmann J."/>
            <person name="van Vuuren H.J."/>
            <person name="Jones S.J."/>
            <person name="Pretorius I.S."/>
            <person name="Schmidt S.A."/>
            <person name="Borneman A.R."/>
        </authorList>
    </citation>
    <scope>NUCLEOTIDE SEQUENCE [LARGE SCALE GENOMIC DNA]</scope>
    <source>
        <strain evidence="4">cv. Chardonnay</strain>
        <tissue evidence="3">Leaf</tissue>
    </source>
</reference>
<feature type="region of interest" description="Disordered" evidence="1">
    <location>
        <begin position="278"/>
        <end position="308"/>
    </location>
</feature>
<comment type="caution">
    <text evidence="3">The sequence shown here is derived from an EMBL/GenBank/DDBJ whole genome shotgun (WGS) entry which is preliminary data.</text>
</comment>
<gene>
    <name evidence="3" type="ORF">CK203_064860</name>
</gene>
<evidence type="ECO:0000313" key="4">
    <source>
        <dbReference type="Proteomes" id="UP000288805"/>
    </source>
</evidence>
<dbReference type="PANTHER" id="PTHR33223">
    <property type="entry name" value="CCHC-TYPE DOMAIN-CONTAINING PROTEIN"/>
    <property type="match status" value="1"/>
</dbReference>
<proteinExistence type="predicted"/>
<dbReference type="AlphaFoldDB" id="A0A438FP82"/>
<protein>
    <recommendedName>
        <fullName evidence="2">Retrotransposon gag domain-containing protein</fullName>
    </recommendedName>
</protein>
<evidence type="ECO:0000256" key="1">
    <source>
        <dbReference type="SAM" id="MobiDB-lite"/>
    </source>
</evidence>